<dbReference type="EMBL" id="JRQD01000002">
    <property type="protein sequence ID" value="KGM07266.1"/>
    <property type="molecule type" value="Genomic_DNA"/>
</dbReference>
<dbReference type="PROSITE" id="PS50830">
    <property type="entry name" value="TNASE_3"/>
    <property type="match status" value="1"/>
</dbReference>
<comment type="caution">
    <text evidence="2">The sequence shown here is derived from an EMBL/GenBank/DDBJ whole genome shotgun (WGS) entry which is preliminary data.</text>
</comment>
<organism evidence="2 3">
    <name type="scientific">Methylophaga thiooxydans</name>
    <dbReference type="NCBI Taxonomy" id="392484"/>
    <lineage>
        <taxon>Bacteria</taxon>
        <taxon>Pseudomonadati</taxon>
        <taxon>Pseudomonadota</taxon>
        <taxon>Gammaproteobacteria</taxon>
        <taxon>Thiotrichales</taxon>
        <taxon>Piscirickettsiaceae</taxon>
        <taxon>Methylophaga</taxon>
    </lineage>
</organism>
<dbReference type="RefSeq" id="WP_036312424.1">
    <property type="nucleotide sequence ID" value="NZ_JRQD01000002.1"/>
</dbReference>
<dbReference type="InterPro" id="IPR035437">
    <property type="entry name" value="SNase_OB-fold_sf"/>
</dbReference>
<proteinExistence type="predicted"/>
<evidence type="ECO:0000313" key="3">
    <source>
        <dbReference type="Proteomes" id="UP000029999"/>
    </source>
</evidence>
<name>A0A0A0BH69_9GAMM</name>
<dbReference type="SUPFAM" id="SSF50199">
    <property type="entry name" value="Staphylococcal nuclease"/>
    <property type="match status" value="1"/>
</dbReference>
<dbReference type="InterPro" id="IPR025392">
    <property type="entry name" value="DUF4124"/>
</dbReference>
<accession>A0A0A0BH69</accession>
<dbReference type="Pfam" id="PF13511">
    <property type="entry name" value="DUF4124"/>
    <property type="match status" value="1"/>
</dbReference>
<dbReference type="InterPro" id="IPR016071">
    <property type="entry name" value="Staphylococal_nuclease_OB-fold"/>
</dbReference>
<dbReference type="AlphaFoldDB" id="A0A0A0BH69"/>
<dbReference type="STRING" id="392484.LP43_0876"/>
<evidence type="ECO:0000259" key="1">
    <source>
        <dbReference type="PROSITE" id="PS50830"/>
    </source>
</evidence>
<dbReference type="SMART" id="SM00318">
    <property type="entry name" value="SNc"/>
    <property type="match status" value="1"/>
</dbReference>
<protein>
    <submittedName>
        <fullName evidence="2">Micrococcal nuclease-like protein</fullName>
    </submittedName>
</protein>
<sequence>MHYLGVIITLIMACSVVSADIYRSVDAQGNEVFSDRAHSSAEKAEQHPSFYRYRVRLKRVIDGDTLELESGEKIRLIGLNTPEVESRFTQQQAGGRQAKQWLNTTLRSPVLFIEYDQQLYDKYGRRLAHCFLENGDYINARLLETGHAMLTLIPPNLRYAERLIAAQNQAESKEIGIWSMPAYQSKTLADFTPGVSYRGWQRWQLTVKAISRGKQNTTLLVTDKVSIQIANRHLPLFDGLDRYVGQQLEVRGWISRRGEQHIIRLVHPSAIILL</sequence>
<dbReference type="Proteomes" id="UP000029999">
    <property type="component" value="Unassembled WGS sequence"/>
</dbReference>
<dbReference type="Gene3D" id="2.40.50.90">
    <property type="match status" value="1"/>
</dbReference>
<evidence type="ECO:0000313" key="2">
    <source>
        <dbReference type="EMBL" id="KGM07266.1"/>
    </source>
</evidence>
<gene>
    <name evidence="2" type="ORF">LP43_0876</name>
</gene>
<reference evidence="2 3" key="1">
    <citation type="submission" date="2014-09" db="EMBL/GenBank/DDBJ databases">
        <authorList>
            <person name="Grob C."/>
            <person name="Taubert M."/>
            <person name="Howat A.M."/>
            <person name="Burns O.J."/>
            <person name="Dixon J.L."/>
            <person name="Chen Y."/>
            <person name="Murrell J.C."/>
        </authorList>
    </citation>
    <scope>NUCLEOTIDE SEQUENCE [LARGE SCALE GENOMIC DNA]</scope>
    <source>
        <strain evidence="2">L4</strain>
    </source>
</reference>
<dbReference type="Pfam" id="PF00565">
    <property type="entry name" value="SNase"/>
    <property type="match status" value="1"/>
</dbReference>
<feature type="domain" description="TNase-like" evidence="1">
    <location>
        <begin position="51"/>
        <end position="180"/>
    </location>
</feature>